<reference evidence="2 3" key="1">
    <citation type="journal article" date="2013" name="Genome Announc.">
        <title>Draft Genome Sequence of Staphylococcus simulans UMC-CNS-990, Isolated from a Case of Chronic Bovine Mastitis.</title>
        <authorList>
            <person name="Calcutt M.J."/>
            <person name="Foecking M.F."/>
            <person name="Hsieh H.Y."/>
            <person name="Perry J."/>
            <person name="Stewart G.C."/>
            <person name="Middleton J.R."/>
        </authorList>
    </citation>
    <scope>NUCLEOTIDE SEQUENCE [LARGE SCALE GENOMIC DNA]</scope>
    <source>
        <strain evidence="2 3">UMC-CNS-990</strain>
    </source>
</reference>
<dbReference type="PROSITE" id="PS51186">
    <property type="entry name" value="GNAT"/>
    <property type="match status" value="1"/>
</dbReference>
<dbReference type="InterPro" id="IPR000182">
    <property type="entry name" value="GNAT_dom"/>
</dbReference>
<dbReference type="Pfam" id="PF00583">
    <property type="entry name" value="Acetyltransf_1"/>
    <property type="match status" value="1"/>
</dbReference>
<dbReference type="InterPro" id="IPR016181">
    <property type="entry name" value="Acyl_CoA_acyltransferase"/>
</dbReference>
<name>A0ABN0PEK7_STASI</name>
<evidence type="ECO:0000313" key="2">
    <source>
        <dbReference type="EMBL" id="ERS94016.1"/>
    </source>
</evidence>
<protein>
    <submittedName>
        <fullName evidence="2">Acetyltransferase</fullName>
    </submittedName>
</protein>
<evidence type="ECO:0000259" key="1">
    <source>
        <dbReference type="PROSITE" id="PS51186"/>
    </source>
</evidence>
<dbReference type="SUPFAM" id="SSF55729">
    <property type="entry name" value="Acyl-CoA N-acyltransferases (Nat)"/>
    <property type="match status" value="1"/>
</dbReference>
<dbReference type="Gene3D" id="3.40.630.30">
    <property type="match status" value="1"/>
</dbReference>
<dbReference type="RefSeq" id="WP_002480934.1">
    <property type="nucleotide sequence ID" value="NZ_AXDY01000003.1"/>
</dbReference>
<dbReference type="Proteomes" id="UP000017131">
    <property type="component" value="Unassembled WGS sequence"/>
</dbReference>
<proteinExistence type="predicted"/>
<dbReference type="EMBL" id="AXDY01000003">
    <property type="protein sequence ID" value="ERS94016.1"/>
    <property type="molecule type" value="Genomic_DNA"/>
</dbReference>
<organism evidence="2 3">
    <name type="scientific">Staphylococcus simulans UMC-CNS-990</name>
    <dbReference type="NCBI Taxonomy" id="1405498"/>
    <lineage>
        <taxon>Bacteria</taxon>
        <taxon>Bacillati</taxon>
        <taxon>Bacillota</taxon>
        <taxon>Bacilli</taxon>
        <taxon>Bacillales</taxon>
        <taxon>Staphylococcaceae</taxon>
        <taxon>Staphylococcus</taxon>
    </lineage>
</organism>
<gene>
    <name evidence="2" type="ORF">SSIM_04160</name>
</gene>
<keyword evidence="3" id="KW-1185">Reference proteome</keyword>
<dbReference type="CDD" id="cd04301">
    <property type="entry name" value="NAT_SF"/>
    <property type="match status" value="1"/>
</dbReference>
<sequence length="168" mass="19444">MIRNASQEDLNAVAALTEEAKKIMAEDNNPQWDEAYPLLEHFEEDITNKSLFVLEEENTIYGYIVIDQNQSKWYDELEWPIDRTNAYVIHRLAGSANYKGAATALFNFAVERALDHGVDVLLTDTYAANQRAQNLFEKFGFHKAGEANLNYPPYDKEESFYAYYRILK</sequence>
<evidence type="ECO:0000313" key="3">
    <source>
        <dbReference type="Proteomes" id="UP000017131"/>
    </source>
</evidence>
<feature type="domain" description="N-acetyltransferase" evidence="1">
    <location>
        <begin position="1"/>
        <end position="168"/>
    </location>
</feature>
<accession>A0ABN0PEK7</accession>
<comment type="caution">
    <text evidence="2">The sequence shown here is derived from an EMBL/GenBank/DDBJ whole genome shotgun (WGS) entry which is preliminary data.</text>
</comment>